<evidence type="ECO:0000256" key="1">
    <source>
        <dbReference type="ARBA" id="ARBA00004141"/>
    </source>
</evidence>
<dbReference type="GO" id="GO:0005886">
    <property type="term" value="C:plasma membrane"/>
    <property type="evidence" value="ECO:0007669"/>
    <property type="project" value="UniProtKB-SubCell"/>
</dbReference>
<proteinExistence type="inferred from homology"/>
<keyword evidence="3 6" id="KW-0812">Transmembrane</keyword>
<dbReference type="AlphaFoldDB" id="A0A9W8E1K3"/>
<feature type="transmembrane region" description="Helical" evidence="6">
    <location>
        <begin position="598"/>
        <end position="617"/>
    </location>
</feature>
<feature type="transmembrane region" description="Helical" evidence="6">
    <location>
        <begin position="259"/>
        <end position="280"/>
    </location>
</feature>
<protein>
    <recommendedName>
        <fullName evidence="6">Protein PNS1</fullName>
    </recommendedName>
</protein>
<comment type="subcellular location">
    <subcellularLocation>
        <location evidence="6">Cell membrane</location>
        <topology evidence="6">Multi-pass membrane protein</topology>
    </subcellularLocation>
    <subcellularLocation>
        <location evidence="1">Membrane</location>
        <topology evidence="1">Multi-pass membrane protein</topology>
    </subcellularLocation>
</comment>
<feature type="compositionally biased region" description="Basic and acidic residues" evidence="7">
    <location>
        <begin position="171"/>
        <end position="181"/>
    </location>
</feature>
<evidence type="ECO:0000256" key="2">
    <source>
        <dbReference type="ARBA" id="ARBA00007168"/>
    </source>
</evidence>
<dbReference type="OrthoDB" id="420519at2759"/>
<dbReference type="Pfam" id="PF04515">
    <property type="entry name" value="Choline_transpo"/>
    <property type="match status" value="1"/>
</dbReference>
<evidence type="ECO:0000256" key="4">
    <source>
        <dbReference type="ARBA" id="ARBA00022989"/>
    </source>
</evidence>
<evidence type="ECO:0000313" key="8">
    <source>
        <dbReference type="EMBL" id="KAJ1958574.1"/>
    </source>
</evidence>
<dbReference type="PANTHER" id="PTHR12385:SF88">
    <property type="entry name" value="CHOLINE TRANSPORTER-LIKE PROTEIN CTL1"/>
    <property type="match status" value="1"/>
</dbReference>
<dbReference type="PANTHER" id="PTHR12385">
    <property type="entry name" value="CHOLINE TRANSPORTER-LIKE (SLC FAMILY 44)"/>
    <property type="match status" value="1"/>
</dbReference>
<feature type="region of interest" description="Disordered" evidence="7">
    <location>
        <begin position="1"/>
        <end position="26"/>
    </location>
</feature>
<feature type="region of interest" description="Disordered" evidence="7">
    <location>
        <begin position="83"/>
        <end position="141"/>
    </location>
</feature>
<keyword evidence="4 6" id="KW-1133">Transmembrane helix</keyword>
<feature type="transmembrane region" description="Helical" evidence="6">
    <location>
        <begin position="522"/>
        <end position="543"/>
    </location>
</feature>
<sequence length="653" mass="72605">MDGSTPHSDKTCPELPLQGPSTGDPPLLATVLPGQLPINPITTRTLRSFTQALPSPSPPPQPHITVADGEPSALRLVPILHSLTLPDNQSPPESGDRIVTTEPGPSHDIRPLISRDTPENGHKDEDLVSPSFPHSNSQDADRLVRTSSFSLDLEQGFPPIDEPGDSESDGLSDHDDRERGLLSRHSRRRVTAPPVQSEASHFSRLGRTHRYFDEYFFQMYQLCLGFFLIMGLYLCLTTSSDSPSAGMDGVLFRNFKQVIALILALIVVTTLMGILWVTFLRYYSATLLWITLLTVPLLSFLSSFWILSHALALPSTDSTSTMYTGYLVGAFLSFGMGVLQTIYMARKREQIHRAMRAVQLACTVLAAHPELFALALLVLSGYVFFVVFWLIFFSRLTLMVPTLPDHPVTLSAPVVLMGLYFFFMFTWTTGIFTNILRLTITLVTTQWYFFRQEDSRLGMTHTTPAAFHLVTRQFMGSVCLGGLLLALAQGIGTVSHVLLFLLRPLRIFPLTLVVFFLRGMERITQTLSNFSMVYVGVTGKGFLRSALAVTRLMKRNYVFSVRSAFILGNLMSITSTALAIVTGWALSIVSLSDLHMQYPYLSGVFGTAIAWVIFQFFGHILVNTVEATLVCYAIDLDTKRNHSEEARRAFADS</sequence>
<feature type="transmembrane region" description="Helical" evidence="6">
    <location>
        <begin position="371"/>
        <end position="392"/>
    </location>
</feature>
<feature type="transmembrane region" description="Helical" evidence="6">
    <location>
        <begin position="412"/>
        <end position="436"/>
    </location>
</feature>
<dbReference type="EMBL" id="JANBPY010001772">
    <property type="protein sequence ID" value="KAJ1958574.1"/>
    <property type="molecule type" value="Genomic_DNA"/>
</dbReference>
<feature type="region of interest" description="Disordered" evidence="7">
    <location>
        <begin position="153"/>
        <end position="195"/>
    </location>
</feature>
<organism evidence="8 9">
    <name type="scientific">Dispira parvispora</name>
    <dbReference type="NCBI Taxonomy" id="1520584"/>
    <lineage>
        <taxon>Eukaryota</taxon>
        <taxon>Fungi</taxon>
        <taxon>Fungi incertae sedis</taxon>
        <taxon>Zoopagomycota</taxon>
        <taxon>Kickxellomycotina</taxon>
        <taxon>Dimargaritomycetes</taxon>
        <taxon>Dimargaritales</taxon>
        <taxon>Dimargaritaceae</taxon>
        <taxon>Dispira</taxon>
    </lineage>
</organism>
<feature type="transmembrane region" description="Helical" evidence="6">
    <location>
        <begin position="219"/>
        <end position="239"/>
    </location>
</feature>
<name>A0A9W8E1K3_9FUNG</name>
<comment type="similarity">
    <text evidence="2 6">Belongs to the CTL (choline transporter-like) family.</text>
</comment>
<feature type="transmembrane region" description="Helical" evidence="6">
    <location>
        <begin position="287"/>
        <end position="306"/>
    </location>
</feature>
<evidence type="ECO:0000256" key="3">
    <source>
        <dbReference type="ARBA" id="ARBA00022692"/>
    </source>
</evidence>
<comment type="caution">
    <text evidence="8">The sequence shown here is derived from an EMBL/GenBank/DDBJ whole genome shotgun (WGS) entry which is preliminary data.</text>
</comment>
<evidence type="ECO:0000313" key="9">
    <source>
        <dbReference type="Proteomes" id="UP001150925"/>
    </source>
</evidence>
<evidence type="ECO:0000256" key="6">
    <source>
        <dbReference type="RuleBase" id="RU368066"/>
    </source>
</evidence>
<comment type="function">
    <text evidence="6">Probably involved in transport through the plasma membrane.</text>
</comment>
<feature type="transmembrane region" description="Helical" evidence="6">
    <location>
        <begin position="564"/>
        <end position="586"/>
    </location>
</feature>
<keyword evidence="9" id="KW-1185">Reference proteome</keyword>
<evidence type="ECO:0000256" key="7">
    <source>
        <dbReference type="SAM" id="MobiDB-lite"/>
    </source>
</evidence>
<feature type="compositionally biased region" description="Basic and acidic residues" evidence="7">
    <location>
        <begin position="116"/>
        <end position="126"/>
    </location>
</feature>
<feature type="transmembrane region" description="Helical" evidence="6">
    <location>
        <begin position="478"/>
        <end position="502"/>
    </location>
</feature>
<dbReference type="Proteomes" id="UP001150925">
    <property type="component" value="Unassembled WGS sequence"/>
</dbReference>
<evidence type="ECO:0000256" key="5">
    <source>
        <dbReference type="ARBA" id="ARBA00023136"/>
    </source>
</evidence>
<accession>A0A9W8E1K3</accession>
<gene>
    <name evidence="8" type="ORF">IWQ62_004876</name>
</gene>
<dbReference type="GO" id="GO:0022857">
    <property type="term" value="F:transmembrane transporter activity"/>
    <property type="evidence" value="ECO:0007669"/>
    <property type="project" value="UniProtKB-UniRule"/>
</dbReference>
<feature type="transmembrane region" description="Helical" evidence="6">
    <location>
        <begin position="326"/>
        <end position="345"/>
    </location>
</feature>
<keyword evidence="5 6" id="KW-0472">Membrane</keyword>
<reference evidence="8" key="1">
    <citation type="submission" date="2022-07" db="EMBL/GenBank/DDBJ databases">
        <title>Phylogenomic reconstructions and comparative analyses of Kickxellomycotina fungi.</title>
        <authorList>
            <person name="Reynolds N.K."/>
            <person name="Stajich J.E."/>
            <person name="Barry K."/>
            <person name="Grigoriev I.V."/>
            <person name="Crous P."/>
            <person name="Smith M.E."/>
        </authorList>
    </citation>
    <scope>NUCLEOTIDE SEQUENCE</scope>
    <source>
        <strain evidence="8">RSA 1196</strain>
    </source>
</reference>
<dbReference type="InterPro" id="IPR007603">
    <property type="entry name" value="Choline_transptr-like"/>
</dbReference>